<evidence type="ECO:0000313" key="5">
    <source>
        <dbReference type="Proteomes" id="UP001059617"/>
    </source>
</evidence>
<protein>
    <submittedName>
        <fullName evidence="4">DUF4232 domain-containing protein</fullName>
    </submittedName>
</protein>
<sequence length="203" mass="20413">MQYRPRLLAAATAALVILASTAACSSKKDEPTAAPATGPSAPSGTTPTEQNSGDQTAACATADVKPRLIGQAQRSSGTTRVVMLQLTNTSSRTCRLSGWATVTLTDAADAPVPVPTSKLEQPGPATPVDLAPGATASAGVKWTTCDKAATGCATGNSVSVGLPDGRPVPAELLEFPPAEASAITMKSMQIGTIQPSAQGVVAW</sequence>
<dbReference type="Proteomes" id="UP001059617">
    <property type="component" value="Chromosome"/>
</dbReference>
<name>A0ABY5W913_9ACTN</name>
<gene>
    <name evidence="4" type="ORF">Dfulv_17650</name>
</gene>
<reference evidence="4" key="1">
    <citation type="submission" date="2021-04" db="EMBL/GenBank/DDBJ databases">
        <authorList>
            <person name="Hartkoorn R.C."/>
            <person name="Beaudoing E."/>
            <person name="Hot D."/>
        </authorList>
    </citation>
    <scope>NUCLEOTIDE SEQUENCE</scope>
    <source>
        <strain evidence="4">NRRL B-16292</strain>
    </source>
</reference>
<evidence type="ECO:0000256" key="2">
    <source>
        <dbReference type="SAM" id="SignalP"/>
    </source>
</evidence>
<proteinExistence type="predicted"/>
<feature type="compositionally biased region" description="Low complexity" evidence="1">
    <location>
        <begin position="32"/>
        <end position="48"/>
    </location>
</feature>
<reference evidence="4" key="2">
    <citation type="submission" date="2022-09" db="EMBL/GenBank/DDBJ databases">
        <title>Biosynthetic gene clusters of Dactylosporangioum fulvum.</title>
        <authorList>
            <person name="Caradec T."/>
        </authorList>
    </citation>
    <scope>NUCLEOTIDE SEQUENCE</scope>
    <source>
        <strain evidence="4">NRRL B-16292</strain>
    </source>
</reference>
<feature type="region of interest" description="Disordered" evidence="1">
    <location>
        <begin position="26"/>
        <end position="57"/>
    </location>
</feature>
<dbReference type="PROSITE" id="PS51257">
    <property type="entry name" value="PROKAR_LIPOPROTEIN"/>
    <property type="match status" value="1"/>
</dbReference>
<accession>A0ABY5W913</accession>
<evidence type="ECO:0000259" key="3">
    <source>
        <dbReference type="Pfam" id="PF14016"/>
    </source>
</evidence>
<dbReference type="EMBL" id="CP073720">
    <property type="protein sequence ID" value="UWP85974.1"/>
    <property type="molecule type" value="Genomic_DNA"/>
</dbReference>
<feature type="domain" description="DUF4232" evidence="3">
    <location>
        <begin position="59"/>
        <end position="175"/>
    </location>
</feature>
<keyword evidence="5" id="KW-1185">Reference proteome</keyword>
<keyword evidence="2" id="KW-0732">Signal</keyword>
<dbReference type="InterPro" id="IPR025326">
    <property type="entry name" value="DUF4232"/>
</dbReference>
<dbReference type="RefSeq" id="WP_259864428.1">
    <property type="nucleotide sequence ID" value="NZ_BAAAST010000036.1"/>
</dbReference>
<feature type="chain" id="PRO_5046879923" evidence="2">
    <location>
        <begin position="23"/>
        <end position="203"/>
    </location>
</feature>
<dbReference type="Pfam" id="PF14016">
    <property type="entry name" value="DUF4232"/>
    <property type="match status" value="1"/>
</dbReference>
<feature type="signal peptide" evidence="2">
    <location>
        <begin position="1"/>
        <end position="22"/>
    </location>
</feature>
<organism evidence="4 5">
    <name type="scientific">Dactylosporangium fulvum</name>
    <dbReference type="NCBI Taxonomy" id="53359"/>
    <lineage>
        <taxon>Bacteria</taxon>
        <taxon>Bacillati</taxon>
        <taxon>Actinomycetota</taxon>
        <taxon>Actinomycetes</taxon>
        <taxon>Micromonosporales</taxon>
        <taxon>Micromonosporaceae</taxon>
        <taxon>Dactylosporangium</taxon>
    </lineage>
</organism>
<evidence type="ECO:0000256" key="1">
    <source>
        <dbReference type="SAM" id="MobiDB-lite"/>
    </source>
</evidence>
<evidence type="ECO:0000313" key="4">
    <source>
        <dbReference type="EMBL" id="UWP85974.1"/>
    </source>
</evidence>